<dbReference type="AlphaFoldDB" id="A0A9Q0L4B4"/>
<accession>A0A9Q0L4B4</accession>
<gene>
    <name evidence="1" type="ORF">NE237_033145</name>
</gene>
<sequence length="114" mass="13215">MEARNHHISVVNQIPEATHRIIKLFTNLIPSFFEQTIHSPLYKVIASALESYNLTIPSALFTPNCLPASTVCYGWNKLFVFFRLIAMMEKYRRDVADCVMEKASKFYKDLPKED</sequence>
<comment type="caution">
    <text evidence="1">The sequence shown here is derived from an EMBL/GenBank/DDBJ whole genome shotgun (WGS) entry which is preliminary data.</text>
</comment>
<dbReference type="OrthoDB" id="843225at2759"/>
<organism evidence="1 2">
    <name type="scientific">Protea cynaroides</name>
    <dbReference type="NCBI Taxonomy" id="273540"/>
    <lineage>
        <taxon>Eukaryota</taxon>
        <taxon>Viridiplantae</taxon>
        <taxon>Streptophyta</taxon>
        <taxon>Embryophyta</taxon>
        <taxon>Tracheophyta</taxon>
        <taxon>Spermatophyta</taxon>
        <taxon>Magnoliopsida</taxon>
        <taxon>Proteales</taxon>
        <taxon>Proteaceae</taxon>
        <taxon>Protea</taxon>
    </lineage>
</organism>
<name>A0A9Q0L4B4_9MAGN</name>
<evidence type="ECO:0000313" key="2">
    <source>
        <dbReference type="Proteomes" id="UP001141806"/>
    </source>
</evidence>
<dbReference type="Proteomes" id="UP001141806">
    <property type="component" value="Unassembled WGS sequence"/>
</dbReference>
<proteinExistence type="predicted"/>
<evidence type="ECO:0000313" key="1">
    <source>
        <dbReference type="EMBL" id="KAJ4982308.1"/>
    </source>
</evidence>
<reference evidence="1" key="1">
    <citation type="journal article" date="2023" name="Plant J.">
        <title>The genome of the king protea, Protea cynaroides.</title>
        <authorList>
            <person name="Chang J."/>
            <person name="Duong T.A."/>
            <person name="Schoeman C."/>
            <person name="Ma X."/>
            <person name="Roodt D."/>
            <person name="Barker N."/>
            <person name="Li Z."/>
            <person name="Van de Peer Y."/>
            <person name="Mizrachi E."/>
        </authorList>
    </citation>
    <scope>NUCLEOTIDE SEQUENCE</scope>
    <source>
        <tissue evidence="1">Young leaves</tissue>
    </source>
</reference>
<keyword evidence="2" id="KW-1185">Reference proteome</keyword>
<protein>
    <submittedName>
        <fullName evidence="1">Uncharacterized protein</fullName>
    </submittedName>
</protein>
<dbReference type="EMBL" id="JAMYWD010000001">
    <property type="protein sequence ID" value="KAJ4982308.1"/>
    <property type="molecule type" value="Genomic_DNA"/>
</dbReference>